<keyword evidence="2" id="KW-0472">Membrane</keyword>
<dbReference type="Proteomes" id="UP001522868">
    <property type="component" value="Unassembled WGS sequence"/>
</dbReference>
<name>A0ABT0IBH9_9ACTN</name>
<feature type="compositionally biased region" description="Low complexity" evidence="1">
    <location>
        <begin position="98"/>
        <end position="115"/>
    </location>
</feature>
<reference evidence="3 4" key="1">
    <citation type="submission" date="2022-04" db="EMBL/GenBank/DDBJ databases">
        <title>Streptomyces sp. nov. LCR6-01 isolated from Lichen of Dirinaria sp.</title>
        <authorList>
            <person name="Kanchanasin P."/>
            <person name="Tanasupawat S."/>
            <person name="Phongsopitanun W."/>
        </authorList>
    </citation>
    <scope>NUCLEOTIDE SEQUENCE [LARGE SCALE GENOMIC DNA]</scope>
    <source>
        <strain evidence="3 4">LCR6-01</strain>
    </source>
</reference>
<evidence type="ECO:0000256" key="2">
    <source>
        <dbReference type="SAM" id="Phobius"/>
    </source>
</evidence>
<feature type="transmembrane region" description="Helical" evidence="2">
    <location>
        <begin position="56"/>
        <end position="79"/>
    </location>
</feature>
<feature type="region of interest" description="Disordered" evidence="1">
    <location>
        <begin position="82"/>
        <end position="118"/>
    </location>
</feature>
<comment type="caution">
    <text evidence="3">The sequence shown here is derived from an EMBL/GenBank/DDBJ whole genome shotgun (WGS) entry which is preliminary data.</text>
</comment>
<dbReference type="InterPro" id="IPR032290">
    <property type="entry name" value="DUF4839"/>
</dbReference>
<keyword evidence="2" id="KW-0812">Transmembrane</keyword>
<gene>
    <name evidence="3" type="ORF">M1O15_14865</name>
</gene>
<sequence length="241" mass="25921">MADEIKYEYKTVQTVRGTDSLVISKMQRDGWELVERGQGRLRSTLEFRRPKKPQPWLLIGAAAAALVTLAIVIGVAAALSDEDEKTDVPGSSTAAAGEKPATAPSPTTAEPAAAEVITPRNNPEFATLLKADSCSEANRNFATRHKGQTIAFDGSIVDMAPHGNYKTRYDFLLSPGDEGPNTAVGPNFKYEDAGISDLELTGKKIPATVGEGDKFRFIAVVGEYNAAQCLFFLDPVSTEVR</sequence>
<dbReference type="Pfam" id="PF16127">
    <property type="entry name" value="DUF4839"/>
    <property type="match status" value="1"/>
</dbReference>
<evidence type="ECO:0000256" key="1">
    <source>
        <dbReference type="SAM" id="MobiDB-lite"/>
    </source>
</evidence>
<evidence type="ECO:0000313" key="4">
    <source>
        <dbReference type="Proteomes" id="UP001522868"/>
    </source>
</evidence>
<protein>
    <submittedName>
        <fullName evidence="3">DUF4839 domain-containing protein</fullName>
    </submittedName>
</protein>
<dbReference type="RefSeq" id="WP_248634300.1">
    <property type="nucleotide sequence ID" value="NZ_JALPTH010000013.1"/>
</dbReference>
<evidence type="ECO:0000313" key="3">
    <source>
        <dbReference type="EMBL" id="MCK8678647.1"/>
    </source>
</evidence>
<proteinExistence type="predicted"/>
<accession>A0ABT0IBH9</accession>
<keyword evidence="2" id="KW-1133">Transmembrane helix</keyword>
<organism evidence="3 4">
    <name type="scientific">Streptomyces lichenis</name>
    <dbReference type="NCBI Taxonomy" id="2306967"/>
    <lineage>
        <taxon>Bacteria</taxon>
        <taxon>Bacillati</taxon>
        <taxon>Actinomycetota</taxon>
        <taxon>Actinomycetes</taxon>
        <taxon>Kitasatosporales</taxon>
        <taxon>Streptomycetaceae</taxon>
        <taxon>Streptomyces</taxon>
    </lineage>
</organism>
<keyword evidence="4" id="KW-1185">Reference proteome</keyword>
<dbReference type="EMBL" id="JALPTH010000013">
    <property type="protein sequence ID" value="MCK8678647.1"/>
    <property type="molecule type" value="Genomic_DNA"/>
</dbReference>